<accession>A0A1G7LAB5</accession>
<reference evidence="1 2" key="1">
    <citation type="submission" date="2016-10" db="EMBL/GenBank/DDBJ databases">
        <authorList>
            <person name="de Groot N.N."/>
        </authorList>
    </citation>
    <scope>NUCLEOTIDE SEQUENCE [LARGE SCALE GENOMIC DNA]</scope>
    <source>
        <strain evidence="1 2">47C3B</strain>
    </source>
</reference>
<organism evidence="1 2">
    <name type="scientific">Mucilaginibacter pineti</name>
    <dbReference type="NCBI Taxonomy" id="1391627"/>
    <lineage>
        <taxon>Bacteria</taxon>
        <taxon>Pseudomonadati</taxon>
        <taxon>Bacteroidota</taxon>
        <taxon>Sphingobacteriia</taxon>
        <taxon>Sphingobacteriales</taxon>
        <taxon>Sphingobacteriaceae</taxon>
        <taxon>Mucilaginibacter</taxon>
    </lineage>
</organism>
<sequence length="41" mass="4653">MFKISVGTPNKNIARIFAILSRKIGEFRPYADLIKILSDKS</sequence>
<protein>
    <submittedName>
        <fullName evidence="1">Uncharacterized protein</fullName>
    </submittedName>
</protein>
<evidence type="ECO:0000313" key="2">
    <source>
        <dbReference type="Proteomes" id="UP000199072"/>
    </source>
</evidence>
<gene>
    <name evidence="1" type="ORF">SAMN05216464_11881</name>
</gene>
<dbReference type="Proteomes" id="UP000199072">
    <property type="component" value="Unassembled WGS sequence"/>
</dbReference>
<dbReference type="AlphaFoldDB" id="A0A1G7LAB5"/>
<evidence type="ECO:0000313" key="1">
    <source>
        <dbReference type="EMBL" id="SDF45939.1"/>
    </source>
</evidence>
<name>A0A1G7LAB5_9SPHI</name>
<proteinExistence type="predicted"/>
<dbReference type="EMBL" id="FNAI01000018">
    <property type="protein sequence ID" value="SDF45939.1"/>
    <property type="molecule type" value="Genomic_DNA"/>
</dbReference>
<dbReference type="STRING" id="1391627.SAMN05216464_11881"/>
<keyword evidence="2" id="KW-1185">Reference proteome</keyword>